<reference evidence="2" key="1">
    <citation type="journal article" date="2019" name="bioRxiv">
        <title>The Genome of the Zebra Mussel, Dreissena polymorpha: A Resource for Invasive Species Research.</title>
        <authorList>
            <person name="McCartney M.A."/>
            <person name="Auch B."/>
            <person name="Kono T."/>
            <person name="Mallez S."/>
            <person name="Zhang Y."/>
            <person name="Obille A."/>
            <person name="Becker A."/>
            <person name="Abrahante J.E."/>
            <person name="Garbe J."/>
            <person name="Badalamenti J.P."/>
            <person name="Herman A."/>
            <person name="Mangelson H."/>
            <person name="Liachko I."/>
            <person name="Sullivan S."/>
            <person name="Sone E.D."/>
            <person name="Koren S."/>
            <person name="Silverstein K.A.T."/>
            <person name="Beckman K.B."/>
            <person name="Gohl D.M."/>
        </authorList>
    </citation>
    <scope>NUCLEOTIDE SEQUENCE</scope>
    <source>
        <strain evidence="2">Duluth1</strain>
        <tissue evidence="2">Whole animal</tissue>
    </source>
</reference>
<dbReference type="SUPFAM" id="SSF47986">
    <property type="entry name" value="DEATH domain"/>
    <property type="match status" value="1"/>
</dbReference>
<dbReference type="InterPro" id="IPR000488">
    <property type="entry name" value="Death_dom"/>
</dbReference>
<comment type="caution">
    <text evidence="2">The sequence shown here is derived from an EMBL/GenBank/DDBJ whole genome shotgun (WGS) entry which is preliminary data.</text>
</comment>
<dbReference type="Gene3D" id="1.10.533.10">
    <property type="entry name" value="Death Domain, Fas"/>
    <property type="match status" value="1"/>
</dbReference>
<dbReference type="Pfam" id="PF00531">
    <property type="entry name" value="Death"/>
    <property type="match status" value="1"/>
</dbReference>
<keyword evidence="3" id="KW-1185">Reference proteome</keyword>
<feature type="domain" description="Death" evidence="1">
    <location>
        <begin position="124"/>
        <end position="174"/>
    </location>
</feature>
<gene>
    <name evidence="2" type="ORF">DPMN_179922</name>
</gene>
<dbReference type="AlphaFoldDB" id="A0A9D4EEZ8"/>
<evidence type="ECO:0000259" key="1">
    <source>
        <dbReference type="PROSITE" id="PS50017"/>
    </source>
</evidence>
<dbReference type="PROSITE" id="PS50017">
    <property type="entry name" value="DEATH_DOMAIN"/>
    <property type="match status" value="1"/>
</dbReference>
<name>A0A9D4EEZ8_DREPO</name>
<dbReference type="EMBL" id="JAIWYP010000009">
    <property type="protein sequence ID" value="KAH3778463.1"/>
    <property type="molecule type" value="Genomic_DNA"/>
</dbReference>
<dbReference type="InterPro" id="IPR011029">
    <property type="entry name" value="DEATH-like_dom_sf"/>
</dbReference>
<sequence length="267" mass="31417">MREENYEFDVRTQHKRKVGTISNLGIERRKQHNLNTFDLTRYIRVHVTILKAYRHHHASSCRWDIRLRLVLQTTANTENKGGDLALRYVLKGKLMTPGDHIEIHRPTSLSASYVKLSQIFPAKEFKMYFRQLKIDECTIQRIETEHPGNVREQCYKLFIEWEHRRTNKTKMSHLEWSFELIRKLKHHLDERLTEMPEFYSLPISPVTPQVTTLVTPHVATSLTPQGIRFRLVLQTTSNKESKPRDLALRYVLMNAPFNSGAVLPAVY</sequence>
<dbReference type="Proteomes" id="UP000828390">
    <property type="component" value="Unassembled WGS sequence"/>
</dbReference>
<evidence type="ECO:0000313" key="2">
    <source>
        <dbReference type="EMBL" id="KAH3778463.1"/>
    </source>
</evidence>
<dbReference type="GO" id="GO:0007165">
    <property type="term" value="P:signal transduction"/>
    <property type="evidence" value="ECO:0007669"/>
    <property type="project" value="InterPro"/>
</dbReference>
<protein>
    <recommendedName>
        <fullName evidence="1">Death domain-containing protein</fullName>
    </recommendedName>
</protein>
<proteinExistence type="predicted"/>
<organism evidence="2 3">
    <name type="scientific">Dreissena polymorpha</name>
    <name type="common">Zebra mussel</name>
    <name type="synonym">Mytilus polymorpha</name>
    <dbReference type="NCBI Taxonomy" id="45954"/>
    <lineage>
        <taxon>Eukaryota</taxon>
        <taxon>Metazoa</taxon>
        <taxon>Spiralia</taxon>
        <taxon>Lophotrochozoa</taxon>
        <taxon>Mollusca</taxon>
        <taxon>Bivalvia</taxon>
        <taxon>Autobranchia</taxon>
        <taxon>Heteroconchia</taxon>
        <taxon>Euheterodonta</taxon>
        <taxon>Imparidentia</taxon>
        <taxon>Neoheterodontei</taxon>
        <taxon>Myida</taxon>
        <taxon>Dreissenoidea</taxon>
        <taxon>Dreissenidae</taxon>
        <taxon>Dreissena</taxon>
    </lineage>
</organism>
<reference evidence="2" key="2">
    <citation type="submission" date="2020-11" db="EMBL/GenBank/DDBJ databases">
        <authorList>
            <person name="McCartney M.A."/>
            <person name="Auch B."/>
            <person name="Kono T."/>
            <person name="Mallez S."/>
            <person name="Becker A."/>
            <person name="Gohl D.M."/>
            <person name="Silverstein K.A.T."/>
            <person name="Koren S."/>
            <person name="Bechman K.B."/>
            <person name="Herman A."/>
            <person name="Abrahante J.E."/>
            <person name="Garbe J."/>
        </authorList>
    </citation>
    <scope>NUCLEOTIDE SEQUENCE</scope>
    <source>
        <strain evidence="2">Duluth1</strain>
        <tissue evidence="2">Whole animal</tissue>
    </source>
</reference>
<accession>A0A9D4EEZ8</accession>
<evidence type="ECO:0000313" key="3">
    <source>
        <dbReference type="Proteomes" id="UP000828390"/>
    </source>
</evidence>